<dbReference type="InterPro" id="IPR001078">
    <property type="entry name" value="2-oxoacid_DH_actylTfrase"/>
</dbReference>
<sequence>MASAFGHFGRSAIKLTGFRKLLPYDPCHIVQRSITELRLFHTARKLDASTPIPMPALSPTMVEGTIVKWHKKEGDPVSAGDALCDIQTDKAVMSFDVEEEGILAKILKPEGSKELKIGTIIAVMVGEDEDWQNAEIPESSESSSESLSESSESAQSSETGSMPEPSARIRMSPAARKLMEEYSISSPRSVPATGPHGMVNKGDVLKYIQTKNLTKVDLSLKKVAPPKAVSPPSTPPLQPSTPGTRIPPSVTVSPEGGFTDIETTNMRRVIAKRLTESKTMIPHSYVSIECNVDAAIKMRKKFIDSGTKISMNDIIVKAAGYSLKQVPKVNSHWANDNVQIQPTVDISVAVATDSGLITPIVRNAADLSFSQISSTTKALAVKAREGKLQPQEFQGGSFTISNLGMFGIGEFSAIINPPQTAVLAVGASILKPSAEGKPHSYLTVKMSYDSRAIDETEASQFLEKFQQVMENPSLLLV</sequence>
<comment type="cofactor">
    <cofactor evidence="4">
        <name>(R)-lipoate</name>
        <dbReference type="ChEBI" id="CHEBI:83088"/>
    </cofactor>
</comment>
<evidence type="ECO:0000256" key="2">
    <source>
        <dbReference type="ARBA" id="ARBA00022823"/>
    </source>
</evidence>
<evidence type="ECO:0000259" key="6">
    <source>
        <dbReference type="PROSITE" id="PS50968"/>
    </source>
</evidence>
<dbReference type="SUPFAM" id="SSF51230">
    <property type="entry name" value="Single hybrid motif"/>
    <property type="match status" value="1"/>
</dbReference>
<dbReference type="RefSeq" id="XP_022323408.1">
    <property type="nucleotide sequence ID" value="XM_022467700.1"/>
</dbReference>
<evidence type="ECO:0000256" key="4">
    <source>
        <dbReference type="RuleBase" id="RU003423"/>
    </source>
</evidence>
<dbReference type="InterPro" id="IPR004167">
    <property type="entry name" value="PSBD"/>
</dbReference>
<dbReference type="InterPro" id="IPR045257">
    <property type="entry name" value="E2/Pdx1"/>
</dbReference>
<proteinExistence type="inferred from homology"/>
<evidence type="ECO:0000313" key="8">
    <source>
        <dbReference type="Proteomes" id="UP000694844"/>
    </source>
</evidence>
<dbReference type="PANTHER" id="PTHR23151:SF90">
    <property type="entry name" value="DIHYDROLIPOYLLYSINE-RESIDUE ACETYLTRANSFERASE COMPONENT OF PYRUVATE DEHYDROGENASE COMPLEX, MITOCHONDRIAL-RELATED"/>
    <property type="match status" value="1"/>
</dbReference>
<evidence type="ECO:0000256" key="3">
    <source>
        <dbReference type="ARBA" id="ARBA00022946"/>
    </source>
</evidence>
<evidence type="ECO:0000259" key="7">
    <source>
        <dbReference type="PROSITE" id="PS51826"/>
    </source>
</evidence>
<keyword evidence="4" id="KW-0808">Transferase</keyword>
<keyword evidence="4" id="KW-0012">Acyltransferase</keyword>
<dbReference type="InterPro" id="IPR023213">
    <property type="entry name" value="CAT-like_dom_sf"/>
</dbReference>
<evidence type="ECO:0000256" key="1">
    <source>
        <dbReference type="ARBA" id="ARBA00007317"/>
    </source>
</evidence>
<keyword evidence="8" id="KW-1185">Reference proteome</keyword>
<feature type="domain" description="Peripheral subunit-binding (PSBD)" evidence="7">
    <location>
        <begin position="170"/>
        <end position="208"/>
    </location>
</feature>
<dbReference type="Gene3D" id="2.40.50.100">
    <property type="match status" value="1"/>
</dbReference>
<dbReference type="Proteomes" id="UP000694844">
    <property type="component" value="Chromosome 1"/>
</dbReference>
<reference evidence="9" key="2">
    <citation type="submission" date="2025-08" db="UniProtKB">
        <authorList>
            <consortium name="RefSeq"/>
        </authorList>
    </citation>
    <scope>IDENTIFICATION</scope>
    <source>
        <tissue evidence="9">Whole sample</tissue>
    </source>
</reference>
<dbReference type="Pfam" id="PF00364">
    <property type="entry name" value="Biotin_lipoyl"/>
    <property type="match status" value="1"/>
</dbReference>
<feature type="region of interest" description="Disordered" evidence="5">
    <location>
        <begin position="134"/>
        <end position="168"/>
    </location>
</feature>
<dbReference type="GO" id="GO:0045254">
    <property type="term" value="C:pyruvate dehydrogenase complex"/>
    <property type="evidence" value="ECO:0007669"/>
    <property type="project" value="InterPro"/>
</dbReference>
<dbReference type="OrthoDB" id="537444at2759"/>
<keyword evidence="2 4" id="KW-0450">Lipoyl</keyword>
<dbReference type="Pfam" id="PF00198">
    <property type="entry name" value="2-oxoacid_dh"/>
    <property type="match status" value="1"/>
</dbReference>
<dbReference type="FunFam" id="2.40.50.100:FF:000010">
    <property type="entry name" value="Acetyltransferase component of pyruvate dehydrogenase complex"/>
    <property type="match status" value="1"/>
</dbReference>
<dbReference type="AlphaFoldDB" id="A0A8B8D5L9"/>
<keyword evidence="3" id="KW-0809">Transit peptide</keyword>
<dbReference type="Gene3D" id="4.10.320.10">
    <property type="entry name" value="E3-binding domain"/>
    <property type="match status" value="1"/>
</dbReference>
<dbReference type="GO" id="GO:0016746">
    <property type="term" value="F:acyltransferase activity"/>
    <property type="evidence" value="ECO:0007669"/>
    <property type="project" value="UniProtKB-KW"/>
</dbReference>
<dbReference type="InterPro" id="IPR011053">
    <property type="entry name" value="Single_hybrid_motif"/>
</dbReference>
<dbReference type="SUPFAM" id="SSF52777">
    <property type="entry name" value="CoA-dependent acyltransferases"/>
    <property type="match status" value="1"/>
</dbReference>
<organism evidence="8 9">
    <name type="scientific">Crassostrea virginica</name>
    <name type="common">Eastern oyster</name>
    <dbReference type="NCBI Taxonomy" id="6565"/>
    <lineage>
        <taxon>Eukaryota</taxon>
        <taxon>Metazoa</taxon>
        <taxon>Spiralia</taxon>
        <taxon>Lophotrochozoa</taxon>
        <taxon>Mollusca</taxon>
        <taxon>Bivalvia</taxon>
        <taxon>Autobranchia</taxon>
        <taxon>Pteriomorphia</taxon>
        <taxon>Ostreida</taxon>
        <taxon>Ostreoidea</taxon>
        <taxon>Ostreidae</taxon>
        <taxon>Crassostrea</taxon>
    </lineage>
</organism>
<accession>A0A8B8D5L9</accession>
<dbReference type="SUPFAM" id="SSF47005">
    <property type="entry name" value="Peripheral subunit-binding domain of 2-oxo acid dehydrogenase complex"/>
    <property type="match status" value="1"/>
</dbReference>
<name>A0A8B8D5L9_CRAVI</name>
<dbReference type="GO" id="GO:0006086">
    <property type="term" value="P:pyruvate decarboxylation to acetyl-CoA"/>
    <property type="evidence" value="ECO:0007669"/>
    <property type="project" value="InterPro"/>
</dbReference>
<feature type="compositionally biased region" description="Low complexity" evidence="5">
    <location>
        <begin position="139"/>
        <end position="158"/>
    </location>
</feature>
<feature type="region of interest" description="Disordered" evidence="5">
    <location>
        <begin position="224"/>
        <end position="258"/>
    </location>
</feature>
<gene>
    <name evidence="9" type="primary">LOC111124639</name>
</gene>
<dbReference type="PROSITE" id="PS50968">
    <property type="entry name" value="BIOTINYL_LIPOYL"/>
    <property type="match status" value="1"/>
</dbReference>
<dbReference type="PANTHER" id="PTHR23151">
    <property type="entry name" value="DIHYDROLIPOAMIDE ACETYL/SUCCINYL-TRANSFERASE-RELATED"/>
    <property type="match status" value="1"/>
</dbReference>
<dbReference type="InterPro" id="IPR036625">
    <property type="entry name" value="E3-bd_dom_sf"/>
</dbReference>
<evidence type="ECO:0000313" key="9">
    <source>
        <dbReference type="RefSeq" id="XP_022323408.1"/>
    </source>
</evidence>
<dbReference type="Gene3D" id="3.30.559.10">
    <property type="entry name" value="Chloramphenicol acetyltransferase-like domain"/>
    <property type="match status" value="1"/>
</dbReference>
<evidence type="ECO:0000256" key="5">
    <source>
        <dbReference type="SAM" id="MobiDB-lite"/>
    </source>
</evidence>
<protein>
    <recommendedName>
        <fullName evidence="4">Dihydrolipoamide acetyltransferase component of pyruvate dehydrogenase complex</fullName>
        <ecNumber evidence="4">2.3.1.-</ecNumber>
    </recommendedName>
</protein>
<dbReference type="PROSITE" id="PS51826">
    <property type="entry name" value="PSBD"/>
    <property type="match status" value="1"/>
</dbReference>
<reference evidence="8" key="1">
    <citation type="submission" date="2024-06" db="UniProtKB">
        <authorList>
            <consortium name="RefSeq"/>
        </authorList>
    </citation>
    <scope>NUCLEOTIDE SEQUENCE [LARGE SCALE GENOMIC DNA]</scope>
</reference>
<comment type="similarity">
    <text evidence="1 4">Belongs to the 2-oxoacid dehydrogenase family.</text>
</comment>
<dbReference type="Pfam" id="PF02817">
    <property type="entry name" value="E3_binding"/>
    <property type="match status" value="1"/>
</dbReference>
<dbReference type="GeneID" id="111124639"/>
<feature type="domain" description="Lipoyl-binding" evidence="6">
    <location>
        <begin position="49"/>
        <end position="125"/>
    </location>
</feature>
<dbReference type="PROSITE" id="PS00189">
    <property type="entry name" value="LIPOYL"/>
    <property type="match status" value="1"/>
</dbReference>
<dbReference type="InterPro" id="IPR000089">
    <property type="entry name" value="Biotin_lipoyl"/>
</dbReference>
<feature type="compositionally biased region" description="Pro residues" evidence="5">
    <location>
        <begin position="228"/>
        <end position="239"/>
    </location>
</feature>
<dbReference type="EC" id="2.3.1.-" evidence="4"/>
<dbReference type="InterPro" id="IPR003016">
    <property type="entry name" value="2-oxoA_DH_lipoyl-BS"/>
</dbReference>
<dbReference type="GO" id="GO:0005739">
    <property type="term" value="C:mitochondrion"/>
    <property type="evidence" value="ECO:0007669"/>
    <property type="project" value="TreeGrafter"/>
</dbReference>
<dbReference type="KEGG" id="cvn:111124639"/>
<dbReference type="CDD" id="cd06849">
    <property type="entry name" value="lipoyl_domain"/>
    <property type="match status" value="1"/>
</dbReference>